<accession>A0ABQ9DIN4</accession>
<name>A0ABQ9DIN4_9PASS</name>
<reference evidence="1" key="1">
    <citation type="submission" date="2019-10" db="EMBL/GenBank/DDBJ databases">
        <authorList>
            <person name="Soares A.E.R."/>
            <person name="Aleixo A."/>
            <person name="Schneider P."/>
            <person name="Miyaki C.Y."/>
            <person name="Schneider M.P."/>
            <person name="Mello C."/>
            <person name="Vasconcelos A.T.R."/>
        </authorList>
    </citation>
    <scope>NUCLEOTIDE SEQUENCE</scope>
    <source>
        <tissue evidence="1">Muscle</tissue>
    </source>
</reference>
<comment type="caution">
    <text evidence="1">The sequence shown here is derived from an EMBL/GenBank/DDBJ whole genome shotgun (WGS) entry which is preliminary data.</text>
</comment>
<sequence length="203" mass="22716">MEFGGSLSPSFAGPDEIHTRILRELTNVTKPLSMIFERSLESGDIPADWKLANIVPIFKKGKKEDPENYRLASLTSVPGKVMEIILGTIEKHLKDNTVTGHSQHSFMRGRIPLDKMSSTQLDKHMICGVTQHSILDPVLFNVFINDLDTGLEGILSKYADDTKLGGAVHSLEGRKALQRDLDKSEDWAITNHMKFNKGKYQIL</sequence>
<proteinExistence type="predicted"/>
<protein>
    <recommendedName>
        <fullName evidence="3">Reverse transcriptase domain-containing protein</fullName>
    </recommendedName>
</protein>
<dbReference type="PANTHER" id="PTHR33332">
    <property type="entry name" value="REVERSE TRANSCRIPTASE DOMAIN-CONTAINING PROTEIN"/>
    <property type="match status" value="1"/>
</dbReference>
<keyword evidence="2" id="KW-1185">Reference proteome</keyword>
<organism evidence="1 2">
    <name type="scientific">Willisornis vidua</name>
    <name type="common">Xingu scale-backed antbird</name>
    <dbReference type="NCBI Taxonomy" id="1566151"/>
    <lineage>
        <taxon>Eukaryota</taxon>
        <taxon>Metazoa</taxon>
        <taxon>Chordata</taxon>
        <taxon>Craniata</taxon>
        <taxon>Vertebrata</taxon>
        <taxon>Euteleostomi</taxon>
        <taxon>Archelosauria</taxon>
        <taxon>Archosauria</taxon>
        <taxon>Dinosauria</taxon>
        <taxon>Saurischia</taxon>
        <taxon>Theropoda</taxon>
        <taxon>Coelurosauria</taxon>
        <taxon>Aves</taxon>
        <taxon>Neognathae</taxon>
        <taxon>Neoaves</taxon>
        <taxon>Telluraves</taxon>
        <taxon>Australaves</taxon>
        <taxon>Passeriformes</taxon>
        <taxon>Thamnophilidae</taxon>
        <taxon>Willisornis</taxon>
    </lineage>
</organism>
<dbReference type="Proteomes" id="UP001145742">
    <property type="component" value="Unassembled WGS sequence"/>
</dbReference>
<evidence type="ECO:0000313" key="2">
    <source>
        <dbReference type="Proteomes" id="UP001145742"/>
    </source>
</evidence>
<evidence type="ECO:0008006" key="3">
    <source>
        <dbReference type="Google" id="ProtNLM"/>
    </source>
</evidence>
<gene>
    <name evidence="1" type="ORF">WISP_53496</name>
</gene>
<dbReference type="EMBL" id="WHWB01033491">
    <property type="protein sequence ID" value="KAJ7419527.1"/>
    <property type="molecule type" value="Genomic_DNA"/>
</dbReference>
<evidence type="ECO:0000313" key="1">
    <source>
        <dbReference type="EMBL" id="KAJ7419527.1"/>
    </source>
</evidence>